<dbReference type="Proteomes" id="UP001597319">
    <property type="component" value="Unassembled WGS sequence"/>
</dbReference>
<feature type="transmembrane region" description="Helical" evidence="1">
    <location>
        <begin position="188"/>
        <end position="211"/>
    </location>
</feature>
<keyword evidence="1" id="KW-0812">Transmembrane</keyword>
<feature type="transmembrane region" description="Helical" evidence="1">
    <location>
        <begin position="124"/>
        <end position="142"/>
    </location>
</feature>
<proteinExistence type="predicted"/>
<evidence type="ECO:0000313" key="2">
    <source>
        <dbReference type="EMBL" id="MFD2563398.1"/>
    </source>
</evidence>
<keyword evidence="1" id="KW-1133">Transmembrane helix</keyword>
<feature type="transmembrane region" description="Helical" evidence="1">
    <location>
        <begin position="154"/>
        <end position="176"/>
    </location>
</feature>
<evidence type="ECO:0000256" key="1">
    <source>
        <dbReference type="SAM" id="Phobius"/>
    </source>
</evidence>
<organism evidence="2 3">
    <name type="scientific">Aquimarina rubra</name>
    <dbReference type="NCBI Taxonomy" id="1920033"/>
    <lineage>
        <taxon>Bacteria</taxon>
        <taxon>Pseudomonadati</taxon>
        <taxon>Bacteroidota</taxon>
        <taxon>Flavobacteriia</taxon>
        <taxon>Flavobacteriales</taxon>
        <taxon>Flavobacteriaceae</taxon>
        <taxon>Aquimarina</taxon>
    </lineage>
</organism>
<feature type="transmembrane region" description="Helical" evidence="1">
    <location>
        <begin position="38"/>
        <end position="57"/>
    </location>
</feature>
<evidence type="ECO:0008006" key="4">
    <source>
        <dbReference type="Google" id="ProtNLM"/>
    </source>
</evidence>
<feature type="transmembrane region" description="Helical" evidence="1">
    <location>
        <begin position="92"/>
        <end position="112"/>
    </location>
</feature>
<keyword evidence="3" id="KW-1185">Reference proteome</keyword>
<sequence length="216" mass="25099">MSPEFFDILGSISSFIVVIPLVLSIFKFKSLHKIQLKLVYLLVVVFVVEFIANILWYQKINNLPLYHFYAIIEFLLIINIYRVVLSKIFSKWFFIILGVAFTVFAVVNTLFFQDLNTFNSNVTTLLGVVVIFLALSYFYALLKEVKYSALETNPMFWINSGFLIYFSSNLILFFINNNMFKGSTEASYLVWGLHAIVNIVLMLFYITALWVNPKKL</sequence>
<protein>
    <recommendedName>
        <fullName evidence="4">Histidine kinase N-terminal 7TM region domain-containing protein</fullName>
    </recommendedName>
</protein>
<feature type="transmembrane region" description="Helical" evidence="1">
    <location>
        <begin position="6"/>
        <end position="26"/>
    </location>
</feature>
<keyword evidence="1" id="KW-0472">Membrane</keyword>
<dbReference type="RefSeq" id="WP_378292781.1">
    <property type="nucleotide sequence ID" value="NZ_JBHULE010000019.1"/>
</dbReference>
<accession>A0ABW5LHV2</accession>
<name>A0ABW5LHV2_9FLAO</name>
<evidence type="ECO:0000313" key="3">
    <source>
        <dbReference type="Proteomes" id="UP001597319"/>
    </source>
</evidence>
<dbReference type="EMBL" id="JBHULE010000019">
    <property type="protein sequence ID" value="MFD2563398.1"/>
    <property type="molecule type" value="Genomic_DNA"/>
</dbReference>
<comment type="caution">
    <text evidence="2">The sequence shown here is derived from an EMBL/GenBank/DDBJ whole genome shotgun (WGS) entry which is preliminary data.</text>
</comment>
<reference evidence="3" key="1">
    <citation type="journal article" date="2019" name="Int. J. Syst. Evol. Microbiol.">
        <title>The Global Catalogue of Microorganisms (GCM) 10K type strain sequencing project: providing services to taxonomists for standard genome sequencing and annotation.</title>
        <authorList>
            <consortium name="The Broad Institute Genomics Platform"/>
            <consortium name="The Broad Institute Genome Sequencing Center for Infectious Disease"/>
            <person name="Wu L."/>
            <person name="Ma J."/>
        </authorList>
    </citation>
    <scope>NUCLEOTIDE SEQUENCE [LARGE SCALE GENOMIC DNA]</scope>
    <source>
        <strain evidence="3">KCTC 52274</strain>
    </source>
</reference>
<gene>
    <name evidence="2" type="ORF">ACFSR1_12030</name>
</gene>
<feature type="transmembrane region" description="Helical" evidence="1">
    <location>
        <begin position="63"/>
        <end position="85"/>
    </location>
</feature>